<reference evidence="14" key="2">
    <citation type="submission" date="2025-09" db="UniProtKB">
        <authorList>
            <consortium name="Ensembl"/>
        </authorList>
    </citation>
    <scope>IDENTIFICATION</scope>
</reference>
<evidence type="ECO:0000256" key="6">
    <source>
        <dbReference type="ARBA" id="ARBA00023136"/>
    </source>
</evidence>
<evidence type="ECO:0000256" key="1">
    <source>
        <dbReference type="ARBA" id="ARBA00004651"/>
    </source>
</evidence>
<reference evidence="14" key="1">
    <citation type="submission" date="2025-08" db="UniProtKB">
        <authorList>
            <consortium name="Ensembl"/>
        </authorList>
    </citation>
    <scope>IDENTIFICATION</scope>
</reference>
<evidence type="ECO:0000313" key="14">
    <source>
        <dbReference type="Ensembl" id="ENSPKIP00000004226.1"/>
    </source>
</evidence>
<dbReference type="GO" id="GO:0009897">
    <property type="term" value="C:external side of plasma membrane"/>
    <property type="evidence" value="ECO:0007669"/>
    <property type="project" value="TreeGrafter"/>
</dbReference>
<evidence type="ECO:0000256" key="5">
    <source>
        <dbReference type="ARBA" id="ARBA00023040"/>
    </source>
</evidence>
<dbReference type="PROSITE" id="PS50262">
    <property type="entry name" value="G_PROTEIN_RECEP_F1_2"/>
    <property type="match status" value="1"/>
</dbReference>
<keyword evidence="8" id="KW-0325">Glycoprotein</keyword>
<dbReference type="GO" id="GO:0007204">
    <property type="term" value="P:positive regulation of cytosolic calcium ion concentration"/>
    <property type="evidence" value="ECO:0007669"/>
    <property type="project" value="TreeGrafter"/>
</dbReference>
<organism evidence="14 15">
    <name type="scientific">Paramormyrops kingsleyae</name>
    <dbReference type="NCBI Taxonomy" id="1676925"/>
    <lineage>
        <taxon>Eukaryota</taxon>
        <taxon>Metazoa</taxon>
        <taxon>Chordata</taxon>
        <taxon>Craniata</taxon>
        <taxon>Vertebrata</taxon>
        <taxon>Euteleostomi</taxon>
        <taxon>Actinopterygii</taxon>
        <taxon>Neopterygii</taxon>
        <taxon>Teleostei</taxon>
        <taxon>Osteoglossocephala</taxon>
        <taxon>Osteoglossomorpha</taxon>
        <taxon>Osteoglossiformes</taxon>
        <taxon>Mormyridae</taxon>
        <taxon>Paramormyrops</taxon>
    </lineage>
</organism>
<dbReference type="InterPro" id="IPR000276">
    <property type="entry name" value="GPCR_Rhodpsn"/>
</dbReference>
<keyword evidence="15" id="KW-1185">Reference proteome</keyword>
<dbReference type="PRINTS" id="PR01157">
    <property type="entry name" value="P2YPURNOCPTR"/>
</dbReference>
<dbReference type="Proteomes" id="UP000261540">
    <property type="component" value="Unplaced"/>
</dbReference>
<feature type="region of interest" description="Disordered" evidence="11">
    <location>
        <begin position="304"/>
        <end position="324"/>
    </location>
</feature>
<feature type="transmembrane region" description="Helical" evidence="12">
    <location>
        <begin position="182"/>
        <end position="203"/>
    </location>
</feature>
<feature type="transmembrane region" description="Helical" evidence="12">
    <location>
        <begin position="215"/>
        <end position="232"/>
    </location>
</feature>
<feature type="transmembrane region" description="Helical" evidence="12">
    <location>
        <begin position="252"/>
        <end position="279"/>
    </location>
</feature>
<evidence type="ECO:0000256" key="4">
    <source>
        <dbReference type="ARBA" id="ARBA00022989"/>
    </source>
</evidence>
<comment type="similarity">
    <text evidence="10">Belongs to the G-protein coupled receptor 1 family.</text>
</comment>
<dbReference type="GeneTree" id="ENSGT00950000182966"/>
<dbReference type="PANTHER" id="PTHR10489:SF946">
    <property type="entry name" value="LEUKOTRIENE B4 RECEPTOR 1-LIKE"/>
    <property type="match status" value="1"/>
</dbReference>
<dbReference type="GO" id="GO:0019957">
    <property type="term" value="F:C-C chemokine binding"/>
    <property type="evidence" value="ECO:0007669"/>
    <property type="project" value="TreeGrafter"/>
</dbReference>
<evidence type="ECO:0000256" key="12">
    <source>
        <dbReference type="SAM" id="Phobius"/>
    </source>
</evidence>
<feature type="domain" description="G-protein coupled receptors family 1 profile" evidence="13">
    <location>
        <begin position="31"/>
        <end position="276"/>
    </location>
</feature>
<keyword evidence="9 10" id="KW-0807">Transducer</keyword>
<evidence type="ECO:0000256" key="8">
    <source>
        <dbReference type="ARBA" id="ARBA00023180"/>
    </source>
</evidence>
<dbReference type="AlphaFoldDB" id="A0A3B3QFP0"/>
<dbReference type="Gene3D" id="1.20.1070.10">
    <property type="entry name" value="Rhodopsin 7-helix transmembrane proteins"/>
    <property type="match status" value="1"/>
</dbReference>
<comment type="subcellular location">
    <subcellularLocation>
        <location evidence="1">Cell membrane</location>
        <topology evidence="1">Multi-pass membrane protein</topology>
    </subcellularLocation>
</comment>
<dbReference type="InterPro" id="IPR050119">
    <property type="entry name" value="CCR1-9-like"/>
</dbReference>
<keyword evidence="4 12" id="KW-1133">Transmembrane helix</keyword>
<dbReference type="PROSITE" id="PS00237">
    <property type="entry name" value="G_PROTEIN_RECEP_F1_1"/>
    <property type="match status" value="1"/>
</dbReference>
<dbReference type="GO" id="GO:0019722">
    <property type="term" value="P:calcium-mediated signaling"/>
    <property type="evidence" value="ECO:0007669"/>
    <property type="project" value="TreeGrafter"/>
</dbReference>
<keyword evidence="5 10" id="KW-0297">G-protein coupled receptor</keyword>
<dbReference type="PANTHER" id="PTHR10489">
    <property type="entry name" value="CELL ADHESION MOLECULE"/>
    <property type="match status" value="1"/>
</dbReference>
<keyword evidence="2" id="KW-1003">Cell membrane</keyword>
<dbReference type="STRING" id="1676925.ENSPKIP00000004226"/>
<sequence length="324" mass="35995">MSNSSTASEWNISGMAASGILGLAFLLGAPGNLLVIWTIMQHVKLRSFTVVLIFHLAVADLLVVITLPFWIYSLAQSWIFGPVACKAVVYVVCSCMYTSVFLITTMSVERYVAIRYPFSLMSQKRTAILVKLLAGIWVLGFLFAIPSITTYHVDMMDGIPQCLFQTYSSLSQEVVCFLLETVINFVIPFLVLGICYCQVASHLRQMNLQQKCKSSTVIICIVVAFAICWFPYHLTNTIHLFNNLDVKEPDESFYHVFSLISGALVFINSSLNPVLYTFVARRFQGSLMKSNLVKLFKDMATTHTKSPDNELTGGPANGHVAPVA</sequence>
<dbReference type="PRINTS" id="PR00237">
    <property type="entry name" value="GPCRRHODOPSN"/>
</dbReference>
<dbReference type="GO" id="GO:0006955">
    <property type="term" value="P:immune response"/>
    <property type="evidence" value="ECO:0007669"/>
    <property type="project" value="TreeGrafter"/>
</dbReference>
<evidence type="ECO:0000256" key="3">
    <source>
        <dbReference type="ARBA" id="ARBA00022692"/>
    </source>
</evidence>
<dbReference type="FunFam" id="1.20.1070.10:FF:000109">
    <property type="entry name" value="Leukotriene B4 receptor"/>
    <property type="match status" value="1"/>
</dbReference>
<evidence type="ECO:0000313" key="15">
    <source>
        <dbReference type="Proteomes" id="UP000261540"/>
    </source>
</evidence>
<keyword evidence="3 10" id="KW-0812">Transmembrane</keyword>
<evidence type="ECO:0000256" key="2">
    <source>
        <dbReference type="ARBA" id="ARBA00022475"/>
    </source>
</evidence>
<feature type="transmembrane region" description="Helical" evidence="12">
    <location>
        <begin position="20"/>
        <end position="40"/>
    </location>
</feature>
<proteinExistence type="inferred from homology"/>
<dbReference type="GO" id="GO:0004974">
    <property type="term" value="F:leukotriene receptor activity"/>
    <property type="evidence" value="ECO:0007669"/>
    <property type="project" value="UniProtKB-ARBA"/>
</dbReference>
<dbReference type="Ensembl" id="ENSPKIT00000028205.1">
    <property type="protein sequence ID" value="ENSPKIP00000004226.1"/>
    <property type="gene ID" value="ENSPKIG00000021422.1"/>
</dbReference>
<dbReference type="Pfam" id="PF00001">
    <property type="entry name" value="7tm_1"/>
    <property type="match status" value="1"/>
</dbReference>
<feature type="transmembrane region" description="Helical" evidence="12">
    <location>
        <begin position="128"/>
        <end position="148"/>
    </location>
</feature>
<accession>A0A3B3QFP0</accession>
<evidence type="ECO:0000256" key="9">
    <source>
        <dbReference type="ARBA" id="ARBA00023224"/>
    </source>
</evidence>
<dbReference type="InterPro" id="IPR017452">
    <property type="entry name" value="GPCR_Rhodpsn_7TM"/>
</dbReference>
<feature type="transmembrane region" description="Helical" evidence="12">
    <location>
        <begin position="87"/>
        <end position="108"/>
    </location>
</feature>
<evidence type="ECO:0000256" key="10">
    <source>
        <dbReference type="RuleBase" id="RU000688"/>
    </source>
</evidence>
<dbReference type="SUPFAM" id="SSF81321">
    <property type="entry name" value="Family A G protein-coupled receptor-like"/>
    <property type="match status" value="1"/>
</dbReference>
<feature type="transmembrane region" description="Helical" evidence="12">
    <location>
        <begin position="52"/>
        <end position="75"/>
    </location>
</feature>
<evidence type="ECO:0000256" key="11">
    <source>
        <dbReference type="SAM" id="MobiDB-lite"/>
    </source>
</evidence>
<keyword evidence="7 10" id="KW-0675">Receptor</keyword>
<name>A0A3B3QFP0_9TELE</name>
<protein>
    <submittedName>
        <fullName evidence="14">Si:dkey-148a17.5</fullName>
    </submittedName>
</protein>
<dbReference type="GO" id="GO:0060326">
    <property type="term" value="P:cell chemotaxis"/>
    <property type="evidence" value="ECO:0007669"/>
    <property type="project" value="TreeGrafter"/>
</dbReference>
<evidence type="ECO:0000256" key="7">
    <source>
        <dbReference type="ARBA" id="ARBA00023170"/>
    </source>
</evidence>
<evidence type="ECO:0000259" key="13">
    <source>
        <dbReference type="PROSITE" id="PS50262"/>
    </source>
</evidence>
<keyword evidence="6 12" id="KW-0472">Membrane</keyword>
<dbReference type="GO" id="GO:0016493">
    <property type="term" value="F:C-C chemokine receptor activity"/>
    <property type="evidence" value="ECO:0007669"/>
    <property type="project" value="TreeGrafter"/>
</dbReference>